<comment type="caution">
    <text evidence="2">The sequence shown here is derived from an EMBL/GenBank/DDBJ whole genome shotgun (WGS) entry which is preliminary data.</text>
</comment>
<evidence type="ECO:0000313" key="3">
    <source>
        <dbReference type="Proteomes" id="UP000287830"/>
    </source>
</evidence>
<dbReference type="RefSeq" id="WP_031007197.1">
    <property type="nucleotide sequence ID" value="NZ_BHZC01000001.1"/>
</dbReference>
<sequence>MTRLTWQKSTFSGEAANCVNIAATPDGTVLLRESDAPEAILSATRDGLAAFLAAIKASGVGRTARG</sequence>
<gene>
    <name evidence="2" type="ORF">OEIGOIKO_02346</name>
</gene>
<name>A0A7U9KTP0_9ACTN</name>
<dbReference type="InterPro" id="IPR007278">
    <property type="entry name" value="DUF397"/>
</dbReference>
<dbReference type="Pfam" id="PF04149">
    <property type="entry name" value="DUF397"/>
    <property type="match status" value="1"/>
</dbReference>
<reference evidence="2 3" key="1">
    <citation type="submission" date="2018-11" db="EMBL/GenBank/DDBJ databases">
        <title>Whole genome sequence of Streptomyces chrestomyceticus NBRC 13444(T).</title>
        <authorList>
            <person name="Komaki H."/>
            <person name="Tamura T."/>
        </authorList>
    </citation>
    <scope>NUCLEOTIDE SEQUENCE [LARGE SCALE GENOMIC DNA]</scope>
    <source>
        <strain evidence="2 3">NBRC 13444</strain>
    </source>
</reference>
<feature type="domain" description="DUF397" evidence="1">
    <location>
        <begin position="4"/>
        <end position="56"/>
    </location>
</feature>
<dbReference type="Proteomes" id="UP000287830">
    <property type="component" value="Unassembled WGS sequence"/>
</dbReference>
<evidence type="ECO:0000259" key="1">
    <source>
        <dbReference type="Pfam" id="PF04149"/>
    </source>
</evidence>
<protein>
    <recommendedName>
        <fullName evidence="1">DUF397 domain-containing protein</fullName>
    </recommendedName>
</protein>
<accession>A0A7U9KTP0</accession>
<evidence type="ECO:0000313" key="2">
    <source>
        <dbReference type="EMBL" id="GCD34607.1"/>
    </source>
</evidence>
<dbReference type="EMBL" id="BHZC01000001">
    <property type="protein sequence ID" value="GCD34607.1"/>
    <property type="molecule type" value="Genomic_DNA"/>
</dbReference>
<proteinExistence type="predicted"/>
<dbReference type="GeneID" id="95621324"/>
<organism evidence="2 3">
    <name type="scientific">Streptomyces chrestomyceticus JCM 4735</name>
    <dbReference type="NCBI Taxonomy" id="1306181"/>
    <lineage>
        <taxon>Bacteria</taxon>
        <taxon>Bacillati</taxon>
        <taxon>Actinomycetota</taxon>
        <taxon>Actinomycetes</taxon>
        <taxon>Kitasatosporales</taxon>
        <taxon>Streptomycetaceae</taxon>
        <taxon>Streptomyces</taxon>
    </lineage>
</organism>
<dbReference type="OrthoDB" id="3436866at2"/>
<dbReference type="AlphaFoldDB" id="A0A7U9KTP0"/>